<evidence type="ECO:0000256" key="2">
    <source>
        <dbReference type="SAM" id="Phobius"/>
    </source>
</evidence>
<dbReference type="PANTHER" id="PTHR35395">
    <property type="entry name" value="DUF6536 DOMAIN-CONTAINING PROTEIN"/>
    <property type="match status" value="1"/>
</dbReference>
<evidence type="ECO:0000313" key="4">
    <source>
        <dbReference type="EMBL" id="CAK7226646.1"/>
    </source>
</evidence>
<feature type="transmembrane region" description="Helical" evidence="2">
    <location>
        <begin position="773"/>
        <end position="793"/>
    </location>
</feature>
<feature type="transmembrane region" description="Helical" evidence="2">
    <location>
        <begin position="851"/>
        <end position="868"/>
    </location>
</feature>
<name>A0ABP0C478_9PEZI</name>
<proteinExistence type="predicted"/>
<evidence type="ECO:0000313" key="5">
    <source>
        <dbReference type="Proteomes" id="UP001642406"/>
    </source>
</evidence>
<dbReference type="PANTHER" id="PTHR35395:SF1">
    <property type="entry name" value="DUF6536 DOMAIN-CONTAINING PROTEIN"/>
    <property type="match status" value="1"/>
</dbReference>
<feature type="transmembrane region" description="Helical" evidence="2">
    <location>
        <begin position="715"/>
        <end position="740"/>
    </location>
</feature>
<feature type="domain" description="DUF6536" evidence="3">
    <location>
        <begin position="195"/>
        <end position="386"/>
    </location>
</feature>
<protein>
    <recommendedName>
        <fullName evidence="3">DUF6536 domain-containing protein</fullName>
    </recommendedName>
</protein>
<sequence length="1045" mass="111312">MEVIIPPRDHEGQGYKYAWDEQGEVTNIQSSLPPIPEPSAFIDADDVILPYRPATWQPRKGALRGYGGMNDDDDDDNSTVAGGDGKKASIRRSLIPDYVINYLRGETPETLAQRKIQQQEKQRVEAETAQNVGDACLRGGESRTSQVNGQPMPSPAFRRSDEPILRPNYSEKRRSYGGKNGGQRRRQRNVVAYGWRAGAALHGFLALVIFIVGLVSLVVALVLHKRNGGSSAATSGMPMAVIFSSDSSADGDTCSTARPVVWFLRAVLALFTVALLAGAQYIFQVLSSPTRAELDAAHLSRHWLDIGVPSLRNILFLIRNRKSAADGGGGGARFRSVLALLVVAVAVASSVLYGALVNVALIAPLSSNAASSASAYNILLVAPDFLDGAPFSNGSSNNAGGLDRVTILQLQQLAANSKQQTLTNLTAGECLQMQATSSASSTLQSELALFQINDDTSGSNGKNNTSQFSAVLIILTDAAVTALDATNSSVVQTAPSGSSIVAAASQDIDSGSKSSSNSVYQIAKDGSNSEQTTFVVDEDDVAFCLVQETAIDATMAESTDGSVASSCNVTLNTTLLSAIVGLNLVTVLCFGSILLPRKAHRHFRHSPLITLGDAVASFLRDPDQTTRGACLLSKRDVVEHGVWNTMVDVPHLPGFGTGEARHSVQSDKTGQSAQLPENVMQPMFLSAASTFGDHSNGRTRDDGNGSYFWFRSVSLLRWVVGAVAWWVLVGLALAALVVVVSSNNSLGAFGRILPLENAIYESFSSSSVSSSPWIVTTILASLPQLGVAVLYLLSDAHLSAYFLSHESSLYVAAHQHHRNEQLQQHCRRPLRVSHRPRGHQTTSLYLTLPQLWNWTLLTLFSGLVFALGQSVVVQGVQAAEDATTQPQLVLLGLSGVGLVILLALLLALAVVVLVLSARQTPSPNASLGRNPLTLPGGSCSAVISARCHPMPEEMAAEMTGNNLNGSNGGPLPLWLRPLAWGRVSSYHHPYQGYNRRHGLAREGALAQGSVLVGEDDEVDNIDSIVGHCTYSSGPLAPLDVSRSYA</sequence>
<dbReference type="EMBL" id="CAWUHC010000060">
    <property type="protein sequence ID" value="CAK7226646.1"/>
    <property type="molecule type" value="Genomic_DNA"/>
</dbReference>
<keyword evidence="2" id="KW-1133">Transmembrane helix</keyword>
<feature type="transmembrane region" description="Helical" evidence="2">
    <location>
        <begin position="575"/>
        <end position="595"/>
    </location>
</feature>
<feature type="region of interest" description="Disordered" evidence="1">
    <location>
        <begin position="61"/>
        <end position="85"/>
    </location>
</feature>
<dbReference type="InterPro" id="IPR046623">
    <property type="entry name" value="DUF6536"/>
</dbReference>
<feature type="transmembrane region" description="Helical" evidence="2">
    <location>
        <begin position="888"/>
        <end position="915"/>
    </location>
</feature>
<feature type="transmembrane region" description="Helical" evidence="2">
    <location>
        <begin position="337"/>
        <end position="363"/>
    </location>
</feature>
<reference evidence="4 5" key="1">
    <citation type="submission" date="2024-01" db="EMBL/GenBank/DDBJ databases">
        <authorList>
            <person name="Allen C."/>
            <person name="Tagirdzhanova G."/>
        </authorList>
    </citation>
    <scope>NUCLEOTIDE SEQUENCE [LARGE SCALE GENOMIC DNA]</scope>
</reference>
<dbReference type="Proteomes" id="UP001642406">
    <property type="component" value="Unassembled WGS sequence"/>
</dbReference>
<feature type="transmembrane region" description="Helical" evidence="2">
    <location>
        <begin position="262"/>
        <end position="283"/>
    </location>
</feature>
<evidence type="ECO:0000259" key="3">
    <source>
        <dbReference type="Pfam" id="PF20163"/>
    </source>
</evidence>
<feature type="transmembrane region" description="Helical" evidence="2">
    <location>
        <begin position="193"/>
        <end position="223"/>
    </location>
</feature>
<feature type="compositionally biased region" description="Basic and acidic residues" evidence="1">
    <location>
        <begin position="158"/>
        <end position="174"/>
    </location>
</feature>
<accession>A0ABP0C478</accession>
<dbReference type="Pfam" id="PF20163">
    <property type="entry name" value="DUF6536"/>
    <property type="match status" value="1"/>
</dbReference>
<gene>
    <name evidence="4" type="ORF">SBRCBS47491_006302</name>
</gene>
<feature type="compositionally biased region" description="Polar residues" evidence="1">
    <location>
        <begin position="142"/>
        <end position="151"/>
    </location>
</feature>
<feature type="region of interest" description="Disordered" evidence="1">
    <location>
        <begin position="122"/>
        <end position="183"/>
    </location>
</feature>
<keyword evidence="5" id="KW-1185">Reference proteome</keyword>
<organism evidence="4 5">
    <name type="scientific">Sporothrix bragantina</name>
    <dbReference type="NCBI Taxonomy" id="671064"/>
    <lineage>
        <taxon>Eukaryota</taxon>
        <taxon>Fungi</taxon>
        <taxon>Dikarya</taxon>
        <taxon>Ascomycota</taxon>
        <taxon>Pezizomycotina</taxon>
        <taxon>Sordariomycetes</taxon>
        <taxon>Sordariomycetidae</taxon>
        <taxon>Ophiostomatales</taxon>
        <taxon>Ophiostomataceae</taxon>
        <taxon>Sporothrix</taxon>
    </lineage>
</organism>
<keyword evidence="2" id="KW-0812">Transmembrane</keyword>
<keyword evidence="2" id="KW-0472">Membrane</keyword>
<evidence type="ECO:0000256" key="1">
    <source>
        <dbReference type="SAM" id="MobiDB-lite"/>
    </source>
</evidence>
<comment type="caution">
    <text evidence="4">The sequence shown here is derived from an EMBL/GenBank/DDBJ whole genome shotgun (WGS) entry which is preliminary data.</text>
</comment>